<accession>A0AAD3SRH1</accession>
<gene>
    <name evidence="3" type="ORF">Nepgr_017122</name>
</gene>
<keyword evidence="2" id="KW-0472">Membrane</keyword>
<dbReference type="Proteomes" id="UP001279734">
    <property type="component" value="Unassembled WGS sequence"/>
</dbReference>
<dbReference type="AlphaFoldDB" id="A0AAD3SRH1"/>
<dbReference type="EMBL" id="BSYO01000015">
    <property type="protein sequence ID" value="GMH15281.1"/>
    <property type="molecule type" value="Genomic_DNA"/>
</dbReference>
<feature type="transmembrane region" description="Helical" evidence="2">
    <location>
        <begin position="446"/>
        <end position="479"/>
    </location>
</feature>
<feature type="region of interest" description="Disordered" evidence="1">
    <location>
        <begin position="327"/>
        <end position="346"/>
    </location>
</feature>
<protein>
    <submittedName>
        <fullName evidence="3">Uncharacterized protein</fullName>
    </submittedName>
</protein>
<feature type="region of interest" description="Disordered" evidence="1">
    <location>
        <begin position="47"/>
        <end position="72"/>
    </location>
</feature>
<name>A0AAD3SRH1_NEPGR</name>
<reference evidence="3" key="1">
    <citation type="submission" date="2023-05" db="EMBL/GenBank/DDBJ databases">
        <title>Nepenthes gracilis genome sequencing.</title>
        <authorList>
            <person name="Fukushima K."/>
        </authorList>
    </citation>
    <scope>NUCLEOTIDE SEQUENCE</scope>
    <source>
        <strain evidence="3">SING2019-196</strain>
    </source>
</reference>
<keyword evidence="4" id="KW-1185">Reference proteome</keyword>
<comment type="caution">
    <text evidence="3">The sequence shown here is derived from an EMBL/GenBank/DDBJ whole genome shotgun (WGS) entry which is preliminary data.</text>
</comment>
<evidence type="ECO:0000313" key="4">
    <source>
        <dbReference type="Proteomes" id="UP001279734"/>
    </source>
</evidence>
<evidence type="ECO:0000256" key="2">
    <source>
        <dbReference type="SAM" id="Phobius"/>
    </source>
</evidence>
<proteinExistence type="predicted"/>
<feature type="compositionally biased region" description="Basic and acidic residues" evidence="1">
    <location>
        <begin position="54"/>
        <end position="68"/>
    </location>
</feature>
<dbReference type="PANTHER" id="PTHR33673:SF36">
    <property type="entry name" value="MYB-LIKE PROTEIN Q"/>
    <property type="match status" value="1"/>
</dbReference>
<keyword evidence="2" id="KW-0812">Transmembrane</keyword>
<dbReference type="PANTHER" id="PTHR33673">
    <property type="entry name" value="SUPPRESSOR SRP40-LIKE PROTEIN"/>
    <property type="match status" value="1"/>
</dbReference>
<sequence length="481" mass="52439">MVVSDEFLGSRCTLSDIDEGTPYLLRTGSWRLMYPEVTFEDDLLRPESNSASRSHHEAVTSRSNDHLGENPLITNDEDEQLLPTVRLRSFSCSPSTSSESSSEDVIVVNIRTPQAHEAKSKFKDSGYIAFSTSYGSEEQSSSRPAELQASDITHQSLWQGQSPMHGPKIQLMERDAEYEPHRIPSSVFVTGDSTTPAEWSAASNESLFSIHFGNSSFGSKRPITPSRELTKSGELLMFSPSLPSTEENCKEEIAASHEEKVMAADRTQKDIGKIYPVDQNEVKAPAAVEAVRSCGVSRHSHDSEGSACSFAFPIIIRDAVSKFSKNLSSYPQTHPTPPPPKKERRVARSPLYVAKRSVCIDERSVHAHRATVLTVAVHSAAVNANGPGATVGGHRAFVVVVAAHSATIGTQTKRQCDEGECFSAVAFRGSLGSGVKSTSIKQVQQGVFFLLLLSVFSLLLLSFLLLLSLVFLLLAALMLRK</sequence>
<keyword evidence="2" id="KW-1133">Transmembrane helix</keyword>
<evidence type="ECO:0000313" key="3">
    <source>
        <dbReference type="EMBL" id="GMH15281.1"/>
    </source>
</evidence>
<evidence type="ECO:0000256" key="1">
    <source>
        <dbReference type="SAM" id="MobiDB-lite"/>
    </source>
</evidence>
<organism evidence="3 4">
    <name type="scientific">Nepenthes gracilis</name>
    <name type="common">Slender pitcher plant</name>
    <dbReference type="NCBI Taxonomy" id="150966"/>
    <lineage>
        <taxon>Eukaryota</taxon>
        <taxon>Viridiplantae</taxon>
        <taxon>Streptophyta</taxon>
        <taxon>Embryophyta</taxon>
        <taxon>Tracheophyta</taxon>
        <taxon>Spermatophyta</taxon>
        <taxon>Magnoliopsida</taxon>
        <taxon>eudicotyledons</taxon>
        <taxon>Gunneridae</taxon>
        <taxon>Pentapetalae</taxon>
        <taxon>Caryophyllales</taxon>
        <taxon>Nepenthaceae</taxon>
        <taxon>Nepenthes</taxon>
    </lineage>
</organism>